<dbReference type="STRING" id="466.Lmac_2984"/>
<dbReference type="Gene3D" id="3.40.630.30">
    <property type="match status" value="1"/>
</dbReference>
<dbReference type="InterPro" id="IPR007344">
    <property type="entry name" value="GrpB/CoaE"/>
</dbReference>
<dbReference type="OrthoDB" id="9799092at2"/>
<protein>
    <submittedName>
        <fullName evidence="2">Glutamate rich protein GrpB</fullName>
    </submittedName>
</protein>
<evidence type="ECO:0000313" key="3">
    <source>
        <dbReference type="Proteomes" id="UP000054908"/>
    </source>
</evidence>
<dbReference type="PROSITE" id="PS51186">
    <property type="entry name" value="GNAT"/>
    <property type="match status" value="1"/>
</dbReference>
<dbReference type="AlphaFoldDB" id="A0A0W0VVN5"/>
<reference evidence="2 3" key="1">
    <citation type="submission" date="2015-11" db="EMBL/GenBank/DDBJ databases">
        <title>Genomic analysis of 38 Legionella species identifies large and diverse effector repertoires.</title>
        <authorList>
            <person name="Burstein D."/>
            <person name="Amaro F."/>
            <person name="Zusman T."/>
            <person name="Lifshitz Z."/>
            <person name="Cohen O."/>
            <person name="Gilbert J.A."/>
            <person name="Pupko T."/>
            <person name="Shuman H.A."/>
            <person name="Segal G."/>
        </authorList>
    </citation>
    <scope>NUCLEOTIDE SEQUENCE [LARGE SCALE GENOMIC DNA]</scope>
    <source>
        <strain evidence="2 3">PX-1-G2-E2</strain>
    </source>
</reference>
<dbReference type="EMBL" id="LNYL01000051">
    <property type="protein sequence ID" value="KTD24111.1"/>
    <property type="molecule type" value="Genomic_DNA"/>
</dbReference>
<name>A0A0W0VVN5_9GAMM</name>
<dbReference type="PANTHER" id="PTHR34822:SF1">
    <property type="entry name" value="GRPB FAMILY PROTEIN"/>
    <property type="match status" value="1"/>
</dbReference>
<dbReference type="PANTHER" id="PTHR34822">
    <property type="entry name" value="GRPB DOMAIN PROTEIN (AFU_ORTHOLOGUE AFUA_1G01530)"/>
    <property type="match status" value="1"/>
</dbReference>
<dbReference type="RefSeq" id="WP_058453654.1">
    <property type="nucleotide sequence ID" value="NZ_CAAAIB010000001.1"/>
</dbReference>
<comment type="caution">
    <text evidence="2">The sequence shown here is derived from an EMBL/GenBank/DDBJ whole genome shotgun (WGS) entry which is preliminary data.</text>
</comment>
<evidence type="ECO:0000259" key="1">
    <source>
        <dbReference type="PROSITE" id="PS51186"/>
    </source>
</evidence>
<gene>
    <name evidence="2" type="primary">grpB_2</name>
    <name evidence="2" type="ORF">Lmac_2984</name>
</gene>
<sequence length="317" mass="36547">MSIKQNRLIQVVPYDVSWPKQFVEEAKEIKIALGGNCIEIHHIGSTSVPNLAAKPVIDMMPVVLNITKVDDTNTAMSALGYEAKGEYGMPFRRYFQKGGNQRTHHVHAFEVGSPEIERHLKFRDWMRNHPEDRNAYAHLKQDLAHQYPDDINAYCLGKDEFIASIDKKAGFNGLRIVKALTTREWNAVRHFRQFYFFDKAGISDPYTWTFDHISHVHFVLYQGTEIIGYAHLQLWPHQRAAMRIIVIDEIKRNHKYGGQFLTLCEKWLKSQGYKSLHIESSPDALKFYRSNGYADMLFDDPDGYEGSPEDTAVGKIL</sequence>
<dbReference type="InterPro" id="IPR016181">
    <property type="entry name" value="Acyl_CoA_acyltransferase"/>
</dbReference>
<dbReference type="Pfam" id="PF00583">
    <property type="entry name" value="Acetyltransf_1"/>
    <property type="match status" value="1"/>
</dbReference>
<keyword evidence="3" id="KW-1185">Reference proteome</keyword>
<dbReference type="SUPFAM" id="SSF55729">
    <property type="entry name" value="Acyl-CoA N-acyltransferases (Nat)"/>
    <property type="match status" value="1"/>
</dbReference>
<organism evidence="2 3">
    <name type="scientific">Legionella maceachernii</name>
    <dbReference type="NCBI Taxonomy" id="466"/>
    <lineage>
        <taxon>Bacteria</taxon>
        <taxon>Pseudomonadati</taxon>
        <taxon>Pseudomonadota</taxon>
        <taxon>Gammaproteobacteria</taxon>
        <taxon>Legionellales</taxon>
        <taxon>Legionellaceae</taxon>
        <taxon>Legionella</taxon>
    </lineage>
</organism>
<dbReference type="Gene3D" id="3.30.460.10">
    <property type="entry name" value="Beta Polymerase, domain 2"/>
    <property type="match status" value="1"/>
</dbReference>
<accession>A0A0W0VVN5</accession>
<dbReference type="PATRIC" id="fig|466.6.peg.3197"/>
<dbReference type="SUPFAM" id="SSF81301">
    <property type="entry name" value="Nucleotidyltransferase"/>
    <property type="match status" value="1"/>
</dbReference>
<evidence type="ECO:0000313" key="2">
    <source>
        <dbReference type="EMBL" id="KTD24111.1"/>
    </source>
</evidence>
<feature type="domain" description="N-acetyltransferase" evidence="1">
    <location>
        <begin position="175"/>
        <end position="317"/>
    </location>
</feature>
<dbReference type="CDD" id="cd04301">
    <property type="entry name" value="NAT_SF"/>
    <property type="match status" value="1"/>
</dbReference>
<proteinExistence type="predicted"/>
<dbReference type="GO" id="GO:0016747">
    <property type="term" value="F:acyltransferase activity, transferring groups other than amino-acyl groups"/>
    <property type="evidence" value="ECO:0007669"/>
    <property type="project" value="InterPro"/>
</dbReference>
<dbReference type="InterPro" id="IPR000182">
    <property type="entry name" value="GNAT_dom"/>
</dbReference>
<dbReference type="Pfam" id="PF04229">
    <property type="entry name" value="GrpB"/>
    <property type="match status" value="1"/>
</dbReference>
<dbReference type="Proteomes" id="UP000054908">
    <property type="component" value="Unassembled WGS sequence"/>
</dbReference>
<dbReference type="InterPro" id="IPR043519">
    <property type="entry name" value="NT_sf"/>
</dbReference>